<dbReference type="RefSeq" id="WP_298304902.1">
    <property type="nucleotide sequence ID" value="NZ_BAABCS010000010.1"/>
</dbReference>
<name>A0ABP7UMA4_9FLAO</name>
<sequence length="61" mass="7078">MKKHEVHILKKTAGFGGMKEELAKEVEHFLDKKVNEGYEIVNISFTYYEASELIAFITICR</sequence>
<organism evidence="1 2">
    <name type="scientific">Flavobacterium chungnamense</name>
    <dbReference type="NCBI Taxonomy" id="706182"/>
    <lineage>
        <taxon>Bacteria</taxon>
        <taxon>Pseudomonadati</taxon>
        <taxon>Bacteroidota</taxon>
        <taxon>Flavobacteriia</taxon>
        <taxon>Flavobacteriales</taxon>
        <taxon>Flavobacteriaceae</taxon>
        <taxon>Flavobacterium</taxon>
    </lineage>
</organism>
<dbReference type="EMBL" id="BAABCS010000010">
    <property type="protein sequence ID" value="GAA4047399.1"/>
    <property type="molecule type" value="Genomic_DNA"/>
</dbReference>
<reference evidence="2" key="1">
    <citation type="journal article" date="2019" name="Int. J. Syst. Evol. Microbiol.">
        <title>The Global Catalogue of Microorganisms (GCM) 10K type strain sequencing project: providing services to taxonomists for standard genome sequencing and annotation.</title>
        <authorList>
            <consortium name="The Broad Institute Genomics Platform"/>
            <consortium name="The Broad Institute Genome Sequencing Center for Infectious Disease"/>
            <person name="Wu L."/>
            <person name="Ma J."/>
        </authorList>
    </citation>
    <scope>NUCLEOTIDE SEQUENCE [LARGE SCALE GENOMIC DNA]</scope>
    <source>
        <strain evidence="2">JCM 17068</strain>
    </source>
</reference>
<comment type="caution">
    <text evidence="1">The sequence shown here is derived from an EMBL/GenBank/DDBJ whole genome shotgun (WGS) entry which is preliminary data.</text>
</comment>
<evidence type="ECO:0000313" key="2">
    <source>
        <dbReference type="Proteomes" id="UP001500426"/>
    </source>
</evidence>
<evidence type="ECO:0000313" key="1">
    <source>
        <dbReference type="EMBL" id="GAA4047399.1"/>
    </source>
</evidence>
<evidence type="ECO:0008006" key="3">
    <source>
        <dbReference type="Google" id="ProtNLM"/>
    </source>
</evidence>
<accession>A0ABP7UMA4</accession>
<gene>
    <name evidence="1" type="ORF">GCM10022388_11210</name>
</gene>
<dbReference type="Proteomes" id="UP001500426">
    <property type="component" value="Unassembled WGS sequence"/>
</dbReference>
<keyword evidence="2" id="KW-1185">Reference proteome</keyword>
<proteinExistence type="predicted"/>
<protein>
    <recommendedName>
        <fullName evidence="3">DUF4177 domain-containing protein</fullName>
    </recommendedName>
</protein>